<dbReference type="Proteomes" id="UP001548590">
    <property type="component" value="Unassembled WGS sequence"/>
</dbReference>
<protein>
    <submittedName>
        <fullName evidence="1">DUF429 domain-containing protein</fullName>
    </submittedName>
</protein>
<name>A0ABV2CNG9_9RHOO</name>
<proteinExistence type="predicted"/>
<evidence type="ECO:0000313" key="2">
    <source>
        <dbReference type="Proteomes" id="UP001548590"/>
    </source>
</evidence>
<reference evidence="1 2" key="1">
    <citation type="submission" date="2024-07" db="EMBL/GenBank/DDBJ databases">
        <title>Uliginosibacterium paludis KCTC:42655.</title>
        <authorList>
            <person name="Kim M.K."/>
        </authorList>
    </citation>
    <scope>NUCLEOTIDE SEQUENCE [LARGE SCALE GENOMIC DNA]</scope>
    <source>
        <strain evidence="1 2">KCTC 42655</strain>
    </source>
</reference>
<comment type="caution">
    <text evidence="1">The sequence shown here is derived from an EMBL/GenBank/DDBJ whole genome shotgun (WGS) entry which is preliminary data.</text>
</comment>
<gene>
    <name evidence="1" type="ORF">ABVT11_06475</name>
</gene>
<keyword evidence="2" id="KW-1185">Reference proteome</keyword>
<dbReference type="RefSeq" id="WP_345925436.1">
    <property type="nucleotide sequence ID" value="NZ_JBDIVF010000002.1"/>
</dbReference>
<evidence type="ECO:0000313" key="1">
    <source>
        <dbReference type="EMBL" id="MET1489466.1"/>
    </source>
</evidence>
<sequence length="274" mass="29776">MAEMRLFGVDFTSAPRAGKAITVASGHLDAHGMVRVEALQGCADWPAFEALLAQAGPWCGGFDFPFGLPRELVLELGWPGDWAGLVRHVKALGKPAFRAALDAVRESRPMGSRYIHRACDLPAKSHSPMKLVNPPVGLMFFEGAPRLLEAGVTLPGMHAGDPQRIALEAYPGLLAREIVQGSYKSDDRARQTPARHEARQILLGRLRSGEHSLKLPLRIDAAACTEVLDDASGDRLDALLALVQTAWCWQRRERGYGLSPGFDPIEGWIAACRG</sequence>
<organism evidence="1 2">
    <name type="scientific">Uliginosibacterium paludis</name>
    <dbReference type="NCBI Taxonomy" id="1615952"/>
    <lineage>
        <taxon>Bacteria</taxon>
        <taxon>Pseudomonadati</taxon>
        <taxon>Pseudomonadota</taxon>
        <taxon>Betaproteobacteria</taxon>
        <taxon>Rhodocyclales</taxon>
        <taxon>Zoogloeaceae</taxon>
        <taxon>Uliginosibacterium</taxon>
    </lineage>
</organism>
<dbReference type="EMBL" id="JBEWLZ010000003">
    <property type="protein sequence ID" value="MET1489466.1"/>
    <property type="molecule type" value="Genomic_DNA"/>
</dbReference>
<accession>A0ABV2CNG9</accession>